<evidence type="ECO:0000256" key="4">
    <source>
        <dbReference type="ARBA" id="ARBA00022801"/>
    </source>
</evidence>
<dbReference type="InterPro" id="IPR032632">
    <property type="entry name" value="Peptidase_M16_M"/>
</dbReference>
<dbReference type="Gene3D" id="3.30.830.10">
    <property type="entry name" value="Metalloenzyme, LuxS/M16 peptidase-like"/>
    <property type="match status" value="4"/>
</dbReference>
<dbReference type="GO" id="GO:0004222">
    <property type="term" value="F:metalloendopeptidase activity"/>
    <property type="evidence" value="ECO:0007669"/>
    <property type="project" value="UniProtKB-EC"/>
</dbReference>
<dbReference type="GO" id="GO:0043171">
    <property type="term" value="P:peptide catabolic process"/>
    <property type="evidence" value="ECO:0007669"/>
    <property type="project" value="TreeGrafter"/>
</dbReference>
<dbReference type="Pfam" id="PF16187">
    <property type="entry name" value="Peptidase_M16_M"/>
    <property type="match status" value="1"/>
</dbReference>
<accession>T1ISN5</accession>
<dbReference type="FunFam" id="3.30.830.10:FF:000005">
    <property type="entry name" value="nardilysin isoform X1"/>
    <property type="match status" value="1"/>
</dbReference>
<evidence type="ECO:0000256" key="11">
    <source>
        <dbReference type="ARBA" id="ARBA00080349"/>
    </source>
</evidence>
<dbReference type="EnsemblMetazoa" id="SMAR004115-RA">
    <property type="protein sequence ID" value="SMAR004115-PA"/>
    <property type="gene ID" value="SMAR004115"/>
</dbReference>
<keyword evidence="2" id="KW-0645">Protease</keyword>
<dbReference type="InterPro" id="IPR011249">
    <property type="entry name" value="Metalloenz_LuxS/M16"/>
</dbReference>
<dbReference type="OMA" id="WIFDEMK"/>
<dbReference type="HOGENOM" id="CLU_004639_1_1_1"/>
<protein>
    <recommendedName>
        <fullName evidence="9">Insulin-degrading enzyme</fullName>
        <ecNumber evidence="8">3.4.24.56</ecNumber>
    </recommendedName>
    <alternativeName>
        <fullName evidence="11">Insulin protease</fullName>
    </alternativeName>
    <alternativeName>
        <fullName evidence="10">Insulysin</fullName>
    </alternativeName>
</protein>
<keyword evidence="6" id="KW-0482">Metalloprotease</keyword>
<evidence type="ECO:0000313" key="18">
    <source>
        <dbReference type="Proteomes" id="UP000014500"/>
    </source>
</evidence>
<feature type="domain" description="Peptidase M16 C-terminal" evidence="14">
    <location>
        <begin position="237"/>
        <end position="412"/>
    </location>
</feature>
<dbReference type="InterPro" id="IPR054734">
    <property type="entry name" value="PqqF-like_C_4"/>
</dbReference>
<dbReference type="PANTHER" id="PTHR43690">
    <property type="entry name" value="NARDILYSIN"/>
    <property type="match status" value="1"/>
</dbReference>
<dbReference type="SUPFAM" id="SSF63411">
    <property type="entry name" value="LuxS/MPP-like metallohydrolase"/>
    <property type="match status" value="4"/>
</dbReference>
<evidence type="ECO:0000259" key="13">
    <source>
        <dbReference type="Pfam" id="PF00675"/>
    </source>
</evidence>
<comment type="similarity">
    <text evidence="1 12">Belongs to the peptidase M16 family.</text>
</comment>
<dbReference type="AlphaFoldDB" id="T1ISN5"/>
<evidence type="ECO:0000259" key="14">
    <source>
        <dbReference type="Pfam" id="PF05193"/>
    </source>
</evidence>
<dbReference type="GO" id="GO:0005739">
    <property type="term" value="C:mitochondrion"/>
    <property type="evidence" value="ECO:0007669"/>
    <property type="project" value="TreeGrafter"/>
</dbReference>
<evidence type="ECO:0000256" key="1">
    <source>
        <dbReference type="ARBA" id="ARBA00007261"/>
    </source>
</evidence>
<evidence type="ECO:0000256" key="9">
    <source>
        <dbReference type="ARBA" id="ARBA00070422"/>
    </source>
</evidence>
<reference evidence="18" key="1">
    <citation type="submission" date="2011-05" db="EMBL/GenBank/DDBJ databases">
        <authorList>
            <person name="Richards S.R."/>
            <person name="Qu J."/>
            <person name="Jiang H."/>
            <person name="Jhangiani S.N."/>
            <person name="Agravi P."/>
            <person name="Goodspeed R."/>
            <person name="Gross S."/>
            <person name="Mandapat C."/>
            <person name="Jackson L."/>
            <person name="Mathew T."/>
            <person name="Pu L."/>
            <person name="Thornton R."/>
            <person name="Saada N."/>
            <person name="Wilczek-Boney K.B."/>
            <person name="Lee S."/>
            <person name="Kovar C."/>
            <person name="Wu Y."/>
            <person name="Scherer S.E."/>
            <person name="Worley K.C."/>
            <person name="Muzny D.M."/>
            <person name="Gibbs R."/>
        </authorList>
    </citation>
    <scope>NUCLEOTIDE SEQUENCE</scope>
    <source>
        <strain evidence="18">Brora</strain>
    </source>
</reference>
<evidence type="ECO:0000256" key="10">
    <source>
        <dbReference type="ARBA" id="ARBA00074992"/>
    </source>
</evidence>
<feature type="domain" description="Coenzyme PQQ synthesis protein F-like C-terminal lobe" evidence="16">
    <location>
        <begin position="809"/>
        <end position="907"/>
    </location>
</feature>
<dbReference type="InterPro" id="IPR001431">
    <property type="entry name" value="Pept_M16_Zn_BS"/>
</dbReference>
<dbReference type="GO" id="GO:0051603">
    <property type="term" value="P:proteolysis involved in protein catabolic process"/>
    <property type="evidence" value="ECO:0007669"/>
    <property type="project" value="TreeGrafter"/>
</dbReference>
<dbReference type="Pfam" id="PF05193">
    <property type="entry name" value="Peptidase_M16_C"/>
    <property type="match status" value="1"/>
</dbReference>
<dbReference type="STRING" id="126957.T1ISN5"/>
<keyword evidence="5" id="KW-0862">Zinc</keyword>
<keyword evidence="3" id="KW-0479">Metal-binding</keyword>
<reference evidence="17" key="2">
    <citation type="submission" date="2015-02" db="UniProtKB">
        <authorList>
            <consortium name="EnsemblMetazoa"/>
        </authorList>
    </citation>
    <scope>IDENTIFICATION</scope>
</reference>
<dbReference type="eggNOG" id="KOG0959">
    <property type="taxonomic scope" value="Eukaryota"/>
</dbReference>
<evidence type="ECO:0000256" key="3">
    <source>
        <dbReference type="ARBA" id="ARBA00022723"/>
    </source>
</evidence>
<evidence type="ECO:0000259" key="16">
    <source>
        <dbReference type="Pfam" id="PF22456"/>
    </source>
</evidence>
<dbReference type="FunFam" id="3.30.830.10:FF:000003">
    <property type="entry name" value="Insulin-degrading enzyme"/>
    <property type="match status" value="1"/>
</dbReference>
<dbReference type="InterPro" id="IPR011765">
    <property type="entry name" value="Pept_M16_N"/>
</dbReference>
<dbReference type="PROSITE" id="PS00143">
    <property type="entry name" value="INSULINASE"/>
    <property type="match status" value="1"/>
</dbReference>
<dbReference type="Pfam" id="PF22456">
    <property type="entry name" value="PqqF-like_C_4"/>
    <property type="match status" value="1"/>
</dbReference>
<keyword evidence="4" id="KW-0378">Hydrolase</keyword>
<keyword evidence="18" id="KW-1185">Reference proteome</keyword>
<dbReference type="InterPro" id="IPR007863">
    <property type="entry name" value="Peptidase_M16_C"/>
</dbReference>
<evidence type="ECO:0000313" key="17">
    <source>
        <dbReference type="EnsemblMetazoa" id="SMAR004115-PA"/>
    </source>
</evidence>
<evidence type="ECO:0000259" key="15">
    <source>
        <dbReference type="Pfam" id="PF16187"/>
    </source>
</evidence>
<feature type="domain" description="Peptidase M16 N-terminal" evidence="13">
    <location>
        <begin position="73"/>
        <end position="209"/>
    </location>
</feature>
<evidence type="ECO:0000256" key="8">
    <source>
        <dbReference type="ARBA" id="ARBA00066874"/>
    </source>
</evidence>
<comment type="catalytic activity">
    <reaction evidence="7">
        <text>Degradation of insulin, glucagon and other polypeptides. No action on proteins.</text>
        <dbReference type="EC" id="3.4.24.56"/>
    </reaction>
</comment>
<evidence type="ECO:0000256" key="12">
    <source>
        <dbReference type="RuleBase" id="RU004447"/>
    </source>
</evidence>
<evidence type="ECO:0000256" key="2">
    <source>
        <dbReference type="ARBA" id="ARBA00022670"/>
    </source>
</evidence>
<dbReference type="EMBL" id="JH431443">
    <property type="status" value="NOT_ANNOTATED_CDS"/>
    <property type="molecule type" value="Genomic_DNA"/>
</dbReference>
<dbReference type="PhylomeDB" id="T1ISN5"/>
<organism evidence="17 18">
    <name type="scientific">Strigamia maritima</name>
    <name type="common">European centipede</name>
    <name type="synonym">Geophilus maritimus</name>
    <dbReference type="NCBI Taxonomy" id="126957"/>
    <lineage>
        <taxon>Eukaryota</taxon>
        <taxon>Metazoa</taxon>
        <taxon>Ecdysozoa</taxon>
        <taxon>Arthropoda</taxon>
        <taxon>Myriapoda</taxon>
        <taxon>Chilopoda</taxon>
        <taxon>Pleurostigmophora</taxon>
        <taxon>Geophilomorpha</taxon>
        <taxon>Linotaeniidae</taxon>
        <taxon>Strigamia</taxon>
    </lineage>
</organism>
<dbReference type="GO" id="GO:0005829">
    <property type="term" value="C:cytosol"/>
    <property type="evidence" value="ECO:0007669"/>
    <property type="project" value="TreeGrafter"/>
</dbReference>
<evidence type="ECO:0000256" key="5">
    <source>
        <dbReference type="ARBA" id="ARBA00022833"/>
    </source>
</evidence>
<dbReference type="InterPro" id="IPR050626">
    <property type="entry name" value="Peptidase_M16"/>
</dbReference>
<name>T1ISN5_STRMM</name>
<dbReference type="GO" id="GO:0046872">
    <property type="term" value="F:metal ion binding"/>
    <property type="evidence" value="ECO:0007669"/>
    <property type="project" value="UniProtKB-KW"/>
</dbReference>
<dbReference type="FunFam" id="3.30.830.10:FF:000004">
    <property type="entry name" value="Putative insulin-degrading enzyme"/>
    <property type="match status" value="1"/>
</dbReference>
<dbReference type="Proteomes" id="UP000014500">
    <property type="component" value="Unassembled WGS sequence"/>
</dbReference>
<feature type="domain" description="Peptidase M16 middle/third" evidence="15">
    <location>
        <begin position="421"/>
        <end position="701"/>
    </location>
</feature>
<dbReference type="PANTHER" id="PTHR43690:SF18">
    <property type="entry name" value="INSULIN-DEGRADING ENZYME-RELATED"/>
    <property type="match status" value="1"/>
</dbReference>
<proteinExistence type="inferred from homology"/>
<evidence type="ECO:0000256" key="6">
    <source>
        <dbReference type="ARBA" id="ARBA00023049"/>
    </source>
</evidence>
<evidence type="ECO:0000256" key="7">
    <source>
        <dbReference type="ARBA" id="ARBA00052248"/>
    </source>
</evidence>
<dbReference type="EC" id="3.4.24.56" evidence="8"/>
<sequence length="1026" mass="117075">MILRVLVRHSTYINKKLLFVHQIRSLANNNTIQAVQKKSNMLASQTESIIDRIQKSEEDKRLYRGLVLNNGMKILLISDPTTDKSSAAIDVHVGQMSDPPDLPGLAHFCEHMLFLGTSKFPLENEYNKFLNEHSGSSNAFTAADHTNYYFDVAPDHFAGALDRFAQFFLCPLFTESATDREVNAVNSEHEKNLQSDLWRLSQLEKSTADKSHAFAKFGTGNKKTLDEIPKSNGINVREELLKFHSQWYSSNIMALAVLGKESLDDLQDLVVNLFSGVTNKNIEIPEWTTHPFGEKELRKTITVVPVKDIRNLNITFPIPDLQQYYKTSPGHYLGHLIGHEGPGSLLSELKAKGWVNTLMGGLKTGAKGFGFFIVGVDLTEEGIDHVDDIVTHVFQYLNMLKRDLPEKWIFKECADLNSMTFRFKDKERPQTYTCALAGLLHMYPVQEVLCGPYLMTEYKEDLIMHILNMLVPEKIRVSVIGKKFEESAEKEETWYKTKHDIKDISEDVLDKWCNAGFNSNLTLPSPNEFIPTNFELIKFDEEVSALPTLLKNSALTRLWFKQDNEFLLPKAVINFEFVSPLTYLDPLHCNMAYMLVQLFRDALTEYTYAADLAGLSYNLTNTKYGMILSVKGYNDKQHVLVEKIMEKFTNFEINPKRFDILKEAYIRGLKNFHAEQPHQHAIYYTSVLLAETAWTKEELLESAEDLTLIRMQSFVAELLSKCHIEGLIHGNVNSKKALELTDIVEKKLFKKMKTKPLLQSQLVRDREIQLSNGSYYIYKNENSVHRSSCVVVYYQTGLQDTESNVILELFCQVIAEPCFNVLRTQEQLGYIVFSGVRRANGAQGVLVLIQSDRSPQYLDRRIEAFLLAMKTHIHDMDDEQFIKHKEALIARRLEKPKKLVHQTSKYWGEITSQQYNFDRDNIEVASLKTVTKDNVMSFYEKFISTESSARHKLAVEIVSTAVGGAGESINNEQDMPPADGMVILPRNLTEAITIQNITEFKSSHPLFPLVRPYINIASSSPTKAKL</sequence>
<dbReference type="Pfam" id="PF00675">
    <property type="entry name" value="Peptidase_M16"/>
    <property type="match status" value="1"/>
</dbReference>